<gene>
    <name evidence="3" type="ORF">F1193_14800</name>
</gene>
<keyword evidence="4" id="KW-1185">Reference proteome</keyword>
<evidence type="ECO:0000259" key="2">
    <source>
        <dbReference type="Pfam" id="PF12697"/>
    </source>
</evidence>
<name>A0A5M6HN46_9HYPH</name>
<dbReference type="AlphaFoldDB" id="A0A5M6HN46"/>
<dbReference type="GO" id="GO:0016829">
    <property type="term" value="F:lyase activity"/>
    <property type="evidence" value="ECO:0007669"/>
    <property type="project" value="UniProtKB-KW"/>
</dbReference>
<dbReference type="Gene3D" id="3.40.50.1820">
    <property type="entry name" value="alpha/beta hydrolase"/>
    <property type="match status" value="1"/>
</dbReference>
<dbReference type="PANTHER" id="PTHR42916:SF1">
    <property type="entry name" value="PROTEIN PHYLLO, CHLOROPLASTIC"/>
    <property type="match status" value="1"/>
</dbReference>
<dbReference type="PANTHER" id="PTHR42916">
    <property type="entry name" value="2-SUCCINYL-5-ENOLPYRUVYL-6-HYDROXY-3-CYCLOHEXENE-1-CARBOXYLATE SYNTHASE"/>
    <property type="match status" value="1"/>
</dbReference>
<dbReference type="RefSeq" id="WP_150098576.1">
    <property type="nucleotide sequence ID" value="NZ_VWPL01000036.1"/>
</dbReference>
<comment type="caution">
    <text evidence="3">The sequence shown here is derived from an EMBL/GenBank/DDBJ whole genome shotgun (WGS) entry which is preliminary data.</text>
</comment>
<feature type="domain" description="AB hydrolase-1" evidence="2">
    <location>
        <begin position="21"/>
        <end position="255"/>
    </location>
</feature>
<dbReference type="Pfam" id="PF12697">
    <property type="entry name" value="Abhydrolase_6"/>
    <property type="match status" value="1"/>
</dbReference>
<organism evidence="3 4">
    <name type="scientific">Blastochloris sulfoviridis</name>
    <dbReference type="NCBI Taxonomy" id="50712"/>
    <lineage>
        <taxon>Bacteria</taxon>
        <taxon>Pseudomonadati</taxon>
        <taxon>Pseudomonadota</taxon>
        <taxon>Alphaproteobacteria</taxon>
        <taxon>Hyphomicrobiales</taxon>
        <taxon>Blastochloridaceae</taxon>
        <taxon>Blastochloris</taxon>
    </lineage>
</organism>
<evidence type="ECO:0000313" key="3">
    <source>
        <dbReference type="EMBL" id="KAA5597217.1"/>
    </source>
</evidence>
<dbReference type="SUPFAM" id="SSF53474">
    <property type="entry name" value="alpha/beta-Hydrolases"/>
    <property type="match status" value="1"/>
</dbReference>
<protein>
    <submittedName>
        <fullName evidence="3">Alpha/beta fold hydrolase</fullName>
    </submittedName>
</protein>
<proteinExistence type="predicted"/>
<dbReference type="OrthoDB" id="9804723at2"/>
<dbReference type="InterPro" id="IPR000073">
    <property type="entry name" value="AB_hydrolase_1"/>
</dbReference>
<dbReference type="Proteomes" id="UP000323886">
    <property type="component" value="Unassembled WGS sequence"/>
</dbReference>
<dbReference type="GO" id="GO:0016787">
    <property type="term" value="F:hydrolase activity"/>
    <property type="evidence" value="ECO:0007669"/>
    <property type="project" value="UniProtKB-KW"/>
</dbReference>
<sequence length="263" mass="27255">MIPGRHPGALHPAKGKGGPPLVLLHGFLGSPAAWDDVLAALSDHGEAWCPWLPGHGPAAPTPASFDATAQWIAAALPKGAILAGYSLGARLALGAALAPLAARPEAPRATLLVSGHVGLADAEERIERAALDAKRTADLRRDLASFVDAWEALPLFASQQALPAETLARQRAARLAHDPESLAWAFEVAGLALMPDYRPAIAASRRPLCFLTGARDTRFSALAAALVRPPVVTHAIIAEAGHNLLLEAPAAVAAALGHLMETP</sequence>
<evidence type="ECO:0000256" key="1">
    <source>
        <dbReference type="ARBA" id="ARBA00023239"/>
    </source>
</evidence>
<keyword evidence="3" id="KW-0378">Hydrolase</keyword>
<dbReference type="InterPro" id="IPR029058">
    <property type="entry name" value="AB_hydrolase_fold"/>
</dbReference>
<keyword evidence="1" id="KW-0456">Lyase</keyword>
<evidence type="ECO:0000313" key="4">
    <source>
        <dbReference type="Proteomes" id="UP000323886"/>
    </source>
</evidence>
<reference evidence="3 4" key="1">
    <citation type="submission" date="2019-09" db="EMBL/GenBank/DDBJ databases">
        <title>Draft Whole-Genome sequence of Blastochloris sulfoviridis DSM 729.</title>
        <authorList>
            <person name="Meyer T.E."/>
            <person name="Kyndt J.A."/>
        </authorList>
    </citation>
    <scope>NUCLEOTIDE SEQUENCE [LARGE SCALE GENOMIC DNA]</scope>
    <source>
        <strain evidence="3 4">DSM 729</strain>
    </source>
</reference>
<dbReference type="EMBL" id="VWPL01000036">
    <property type="protein sequence ID" value="KAA5597217.1"/>
    <property type="molecule type" value="Genomic_DNA"/>
</dbReference>
<accession>A0A5M6HN46</accession>